<keyword evidence="6" id="KW-1185">Reference proteome</keyword>
<gene>
    <name evidence="5" type="ORF">DFQ27_008232</name>
</gene>
<dbReference type="OrthoDB" id="411857at2759"/>
<dbReference type="Pfam" id="PF13041">
    <property type="entry name" value="PPR_2"/>
    <property type="match status" value="1"/>
</dbReference>
<dbReference type="InterPro" id="IPR011990">
    <property type="entry name" value="TPR-like_helical_dom_sf"/>
</dbReference>
<dbReference type="Pfam" id="PF17177">
    <property type="entry name" value="PPR_long"/>
    <property type="match status" value="1"/>
</dbReference>
<feature type="repeat" description="PPR" evidence="2">
    <location>
        <begin position="683"/>
        <end position="719"/>
    </location>
</feature>
<dbReference type="GO" id="GO:0003729">
    <property type="term" value="F:mRNA binding"/>
    <property type="evidence" value="ECO:0007669"/>
    <property type="project" value="TreeGrafter"/>
</dbReference>
<comment type="caution">
    <text evidence="5">The sequence shown here is derived from an EMBL/GenBank/DDBJ whole genome shotgun (WGS) entry which is preliminary data.</text>
</comment>
<dbReference type="Proteomes" id="UP000807716">
    <property type="component" value="Unassembled WGS sequence"/>
</dbReference>
<feature type="repeat" description="PPR" evidence="2">
    <location>
        <begin position="576"/>
        <end position="610"/>
    </location>
</feature>
<dbReference type="AlphaFoldDB" id="A0A9P6PRQ8"/>
<dbReference type="PANTHER" id="PTHR47934">
    <property type="entry name" value="PENTATRICOPEPTIDE REPEAT-CONTAINING PROTEIN PET309, MITOCHONDRIAL"/>
    <property type="match status" value="1"/>
</dbReference>
<feature type="repeat" description="PPR" evidence="2">
    <location>
        <begin position="833"/>
        <end position="867"/>
    </location>
</feature>
<name>A0A9P6PRQ8_9FUNG</name>
<evidence type="ECO:0000313" key="6">
    <source>
        <dbReference type="Proteomes" id="UP000807716"/>
    </source>
</evidence>
<dbReference type="GO" id="GO:0006396">
    <property type="term" value="P:RNA processing"/>
    <property type="evidence" value="ECO:0007669"/>
    <property type="project" value="TreeGrafter"/>
</dbReference>
<protein>
    <recommendedName>
        <fullName evidence="4">PROP1-like PPR domain-containing protein</fullName>
    </recommendedName>
</protein>
<dbReference type="GO" id="GO:0007005">
    <property type="term" value="P:mitochondrion organization"/>
    <property type="evidence" value="ECO:0007669"/>
    <property type="project" value="TreeGrafter"/>
</dbReference>
<evidence type="ECO:0000313" key="5">
    <source>
        <dbReference type="EMBL" id="KAG0252170.1"/>
    </source>
</evidence>
<feature type="compositionally biased region" description="Low complexity" evidence="3">
    <location>
        <begin position="384"/>
        <end position="407"/>
    </location>
</feature>
<evidence type="ECO:0000256" key="2">
    <source>
        <dbReference type="PROSITE-ProRule" id="PRU00708"/>
    </source>
</evidence>
<feature type="repeat" description="PPR" evidence="2">
    <location>
        <begin position="720"/>
        <end position="755"/>
    </location>
</feature>
<proteinExistence type="predicted"/>
<feature type="region of interest" description="Disordered" evidence="3">
    <location>
        <begin position="133"/>
        <end position="153"/>
    </location>
</feature>
<feature type="compositionally biased region" description="Polar residues" evidence="3">
    <location>
        <begin position="85"/>
        <end position="108"/>
    </location>
</feature>
<dbReference type="Pfam" id="PF01535">
    <property type="entry name" value="PPR"/>
    <property type="match status" value="1"/>
</dbReference>
<dbReference type="PANTHER" id="PTHR47934:SF6">
    <property type="entry name" value="MITOCHONDRIAL GROUP I INTRON SPLICING FACTOR CCM1-RELATED"/>
    <property type="match status" value="1"/>
</dbReference>
<feature type="region of interest" description="Disordered" evidence="3">
    <location>
        <begin position="384"/>
        <end position="425"/>
    </location>
</feature>
<dbReference type="GO" id="GO:0005739">
    <property type="term" value="C:mitochondrion"/>
    <property type="evidence" value="ECO:0007669"/>
    <property type="project" value="TreeGrafter"/>
</dbReference>
<feature type="region of interest" description="Disordered" evidence="3">
    <location>
        <begin position="38"/>
        <end position="66"/>
    </location>
</feature>
<dbReference type="InterPro" id="IPR051114">
    <property type="entry name" value="Mito_RNA_Proc_CCM1"/>
</dbReference>
<keyword evidence="1" id="KW-0677">Repeat</keyword>
<evidence type="ECO:0000259" key="4">
    <source>
        <dbReference type="Pfam" id="PF17177"/>
    </source>
</evidence>
<dbReference type="Gene3D" id="1.25.40.10">
    <property type="entry name" value="Tetratricopeptide repeat domain"/>
    <property type="match status" value="4"/>
</dbReference>
<dbReference type="PROSITE" id="PS51375">
    <property type="entry name" value="PPR"/>
    <property type="match status" value="5"/>
</dbReference>
<sequence>MMNVKTTALHLSRQNVSRQLLPVGGSSSKNTVISLGQRTAQPANTSTNPVRFSSTTNSNRENNHPANQYAHHHNLYQQPYYHHLSPSSSFASRQYHQQIHPSTGSLGQQPPFPGSLAASIHFPKDSAAATAAAAVHSRSHAVPASHQQQQHHLDSDTALLHTELARNTWSAVEHGHEDPAAVFSCLQRMHTVGAVADDDLASRVVAQLLLHHGPKDAERALSLLVACTAKPGLVLTRPQKNLYASLADDIFSCSHDFKQALSLSQLLTRNNMWPNMTIVDSTTKTYRKLKSDIGLAGLRNMLDQNDVETLLSLQASLTRSNTRYRSLIEILLDAKEMGLAPSKQACHKVSQSFAKTGDALGLKAWDGAVQEVYPDYISNIQINGNRSSNNNNNSNNNNSSNGNSNGHNNHRNRSSGSSSPVGLRRTSDASDSIVQACNSGFYAVALETLDNMIKQNQVPTAEAIAQTIQLCAKKNKGADFNRLFHIAQRSLDTIQDRTQRRSAEYDVFNAMLFASANRGDMDGAKKSYDDIIQLGQFPDATSYAALLIATTTGAVDEAQDALRILEEVKRHKVMPNVFFYNVVIAKLARGRKIEKVLEVYEDMRSANIQPNSVTYGTLISACTRVGSEDMAQKLFNEMVSRRNYTPRHGPHNAMMQFYVRQKKDRHQALFYYNDMLKRRLVPTEHTYTLLIEAHASIAPFDMTGAYRVLDEMRAKGSKPKEAHYGAMIHAYGIEQGNLAEAERVYGEMKSLAIRPEGPALQAMMESVIAAKQYDRAIQMRNELVVEWGAPSSTYIENLLIRAFGLSNNVAAAETVFSMMADPWQPEPNRILKEPSTYSAMATAYIENGQLESAKAILRQMQNQRYPEMVIRPVEEMIENAVLSPRLESLPF</sequence>
<feature type="compositionally biased region" description="Low complexity" evidence="3">
    <location>
        <begin position="133"/>
        <end position="150"/>
    </location>
</feature>
<dbReference type="InterPro" id="IPR002885">
    <property type="entry name" value="PPR_rpt"/>
</dbReference>
<feature type="domain" description="PROP1-like PPR" evidence="4">
    <location>
        <begin position="661"/>
        <end position="779"/>
    </location>
</feature>
<dbReference type="InterPro" id="IPR033443">
    <property type="entry name" value="PROP1-like_PPR_dom"/>
</dbReference>
<feature type="region of interest" description="Disordered" evidence="3">
    <location>
        <begin position="82"/>
        <end position="119"/>
    </location>
</feature>
<evidence type="ECO:0000256" key="1">
    <source>
        <dbReference type="ARBA" id="ARBA00022737"/>
    </source>
</evidence>
<reference evidence="5" key="1">
    <citation type="journal article" date="2020" name="Fungal Divers.">
        <title>Resolving the Mortierellaceae phylogeny through synthesis of multi-gene phylogenetics and phylogenomics.</title>
        <authorList>
            <person name="Vandepol N."/>
            <person name="Liber J."/>
            <person name="Desiro A."/>
            <person name="Na H."/>
            <person name="Kennedy M."/>
            <person name="Barry K."/>
            <person name="Grigoriev I.V."/>
            <person name="Miller A.N."/>
            <person name="O'Donnell K."/>
            <person name="Stajich J.E."/>
            <person name="Bonito G."/>
        </authorList>
    </citation>
    <scope>NUCLEOTIDE SEQUENCE</scope>
    <source>
        <strain evidence="5">BC1065</strain>
    </source>
</reference>
<dbReference type="NCBIfam" id="TIGR00756">
    <property type="entry name" value="PPR"/>
    <property type="match status" value="2"/>
</dbReference>
<evidence type="ECO:0000256" key="3">
    <source>
        <dbReference type="SAM" id="MobiDB-lite"/>
    </source>
</evidence>
<accession>A0A9P6PRQ8</accession>
<feature type="repeat" description="PPR" evidence="2">
    <location>
        <begin position="611"/>
        <end position="646"/>
    </location>
</feature>
<organism evidence="5 6">
    <name type="scientific">Actinomortierella ambigua</name>
    <dbReference type="NCBI Taxonomy" id="1343610"/>
    <lineage>
        <taxon>Eukaryota</taxon>
        <taxon>Fungi</taxon>
        <taxon>Fungi incertae sedis</taxon>
        <taxon>Mucoromycota</taxon>
        <taxon>Mortierellomycotina</taxon>
        <taxon>Mortierellomycetes</taxon>
        <taxon>Mortierellales</taxon>
        <taxon>Mortierellaceae</taxon>
        <taxon>Actinomortierella</taxon>
    </lineage>
</organism>
<dbReference type="EMBL" id="JAAAJB010000684">
    <property type="protein sequence ID" value="KAG0252170.1"/>
    <property type="molecule type" value="Genomic_DNA"/>
</dbReference>